<keyword evidence="1" id="KW-0472">Membrane</keyword>
<evidence type="ECO:0008006" key="4">
    <source>
        <dbReference type="Google" id="ProtNLM"/>
    </source>
</evidence>
<dbReference type="GO" id="GO:0006508">
    <property type="term" value="P:proteolysis"/>
    <property type="evidence" value="ECO:0007669"/>
    <property type="project" value="InterPro"/>
</dbReference>
<dbReference type="GO" id="GO:0004252">
    <property type="term" value="F:serine-type endopeptidase activity"/>
    <property type="evidence" value="ECO:0007669"/>
    <property type="project" value="InterPro"/>
</dbReference>
<evidence type="ECO:0000313" key="2">
    <source>
        <dbReference type="EMBL" id="SED54108.1"/>
    </source>
</evidence>
<sequence length="261" mass="27108">MEKSSHRAQLAATKSGLEIVARGREEERTQLRRQYGFLACLAVTLGAFLVNTPTASATGVVSNGIPWTDDLNPIPQPPGVIDFCTMGVVGTDSIGNKIGISAAHCVDDAPDGAPVYRYTPTGPREHLGNIAYRSPGGGTGVDWVVIRLNADAVLTSNGPSARVDGIGASDPVGPHCKDGAGTGVHCGSITSQNMTRFYSNAQSGGGDSGGPVLQNNTEIVGMVRGFDTALFAFEYIKFAAVLDGIYAQPNPVGKGFVVTNN</sequence>
<dbReference type="InterPro" id="IPR018114">
    <property type="entry name" value="TRYPSIN_HIS"/>
</dbReference>
<feature type="transmembrane region" description="Helical" evidence="1">
    <location>
        <begin position="35"/>
        <end position="52"/>
    </location>
</feature>
<evidence type="ECO:0000313" key="3">
    <source>
        <dbReference type="Proteomes" id="UP000183561"/>
    </source>
</evidence>
<gene>
    <name evidence="2" type="ORF">SAMN04490239_8700</name>
</gene>
<keyword evidence="1" id="KW-0812">Transmembrane</keyword>
<dbReference type="AlphaFoldDB" id="A0A1H5BIL3"/>
<dbReference type="PROSITE" id="PS00134">
    <property type="entry name" value="TRYPSIN_HIS"/>
    <property type="match status" value="1"/>
</dbReference>
<organism evidence="2 3">
    <name type="scientific">Rhodococcus koreensis</name>
    <dbReference type="NCBI Taxonomy" id="99653"/>
    <lineage>
        <taxon>Bacteria</taxon>
        <taxon>Bacillati</taxon>
        <taxon>Actinomycetota</taxon>
        <taxon>Actinomycetes</taxon>
        <taxon>Mycobacteriales</taxon>
        <taxon>Nocardiaceae</taxon>
        <taxon>Rhodococcus</taxon>
    </lineage>
</organism>
<name>A0A1H5BIL3_9NOCA</name>
<dbReference type="Gene3D" id="2.40.10.10">
    <property type="entry name" value="Trypsin-like serine proteases"/>
    <property type="match status" value="2"/>
</dbReference>
<dbReference type="InterPro" id="IPR009003">
    <property type="entry name" value="Peptidase_S1_PA"/>
</dbReference>
<dbReference type="SUPFAM" id="SSF50494">
    <property type="entry name" value="Trypsin-like serine proteases"/>
    <property type="match status" value="1"/>
</dbReference>
<evidence type="ECO:0000256" key="1">
    <source>
        <dbReference type="SAM" id="Phobius"/>
    </source>
</evidence>
<reference evidence="3" key="1">
    <citation type="submission" date="2016-10" db="EMBL/GenBank/DDBJ databases">
        <authorList>
            <person name="Varghese N."/>
            <person name="Submissions S."/>
        </authorList>
    </citation>
    <scope>NUCLEOTIDE SEQUENCE [LARGE SCALE GENOMIC DNA]</scope>
    <source>
        <strain evidence="3">DSM 44498</strain>
    </source>
</reference>
<accession>A0A1H5BIL3</accession>
<dbReference type="Proteomes" id="UP000183561">
    <property type="component" value="Unassembled WGS sequence"/>
</dbReference>
<protein>
    <recommendedName>
        <fullName evidence="4">Trypsin</fullName>
    </recommendedName>
</protein>
<dbReference type="EMBL" id="FNSV01000005">
    <property type="protein sequence ID" value="SED54108.1"/>
    <property type="molecule type" value="Genomic_DNA"/>
</dbReference>
<dbReference type="InterPro" id="IPR043504">
    <property type="entry name" value="Peptidase_S1_PA_chymotrypsin"/>
</dbReference>
<keyword evidence="1" id="KW-1133">Transmembrane helix</keyword>
<proteinExistence type="predicted"/>
<keyword evidence="3" id="KW-1185">Reference proteome</keyword>